<dbReference type="PANTHER" id="PTHR11952:SF2">
    <property type="entry name" value="LD24639P"/>
    <property type="match status" value="1"/>
</dbReference>
<protein>
    <recommendedName>
        <fullName evidence="3">UDP-N-acetylglucosamine diphosphorylase</fullName>
        <ecNumber evidence="3">2.7.7.23</ecNumber>
    </recommendedName>
</protein>
<dbReference type="SUPFAM" id="SSF53448">
    <property type="entry name" value="Nucleotide-diphospho-sugar transferases"/>
    <property type="match status" value="1"/>
</dbReference>
<keyword evidence="5" id="KW-0548">Nucleotidyltransferase</keyword>
<accession>A0ABD1ESN3</accession>
<evidence type="ECO:0000256" key="2">
    <source>
        <dbReference type="ARBA" id="ARBA00010401"/>
    </source>
</evidence>
<dbReference type="PANTHER" id="PTHR11952">
    <property type="entry name" value="UDP- GLUCOSE PYROPHOSPHORYLASE"/>
    <property type="match status" value="1"/>
</dbReference>
<keyword evidence="8" id="KW-1185">Reference proteome</keyword>
<dbReference type="InterPro" id="IPR002618">
    <property type="entry name" value="UDPGP_fam"/>
</dbReference>
<dbReference type="InterPro" id="IPR029044">
    <property type="entry name" value="Nucleotide-diphossugar_trans"/>
</dbReference>
<comment type="caution">
    <text evidence="7">The sequence shown here is derived from an EMBL/GenBank/DDBJ whole genome shotgun (WGS) entry which is preliminary data.</text>
</comment>
<evidence type="ECO:0000313" key="7">
    <source>
        <dbReference type="EMBL" id="KAL1501780.1"/>
    </source>
</evidence>
<evidence type="ECO:0000256" key="6">
    <source>
        <dbReference type="ARBA" id="ARBA00048493"/>
    </source>
</evidence>
<comment type="similarity">
    <text evidence="2">Belongs to the UDPGP type 1 family.</text>
</comment>
<organism evidence="7 8">
    <name type="scientific">Hypothenemus hampei</name>
    <name type="common">Coffee berry borer</name>
    <dbReference type="NCBI Taxonomy" id="57062"/>
    <lineage>
        <taxon>Eukaryota</taxon>
        <taxon>Metazoa</taxon>
        <taxon>Ecdysozoa</taxon>
        <taxon>Arthropoda</taxon>
        <taxon>Hexapoda</taxon>
        <taxon>Insecta</taxon>
        <taxon>Pterygota</taxon>
        <taxon>Neoptera</taxon>
        <taxon>Endopterygota</taxon>
        <taxon>Coleoptera</taxon>
        <taxon>Polyphaga</taxon>
        <taxon>Cucujiformia</taxon>
        <taxon>Curculionidae</taxon>
        <taxon>Scolytinae</taxon>
        <taxon>Hypothenemus</taxon>
    </lineage>
</organism>
<gene>
    <name evidence="7" type="ORF">ABEB36_007045</name>
</gene>
<proteinExistence type="inferred from homology"/>
<reference evidence="7 8" key="1">
    <citation type="submission" date="2024-05" db="EMBL/GenBank/DDBJ databases">
        <title>Genetic variation in Jamaican populations of the coffee berry borer (Hypothenemus hampei).</title>
        <authorList>
            <person name="Errbii M."/>
            <person name="Myrie A."/>
        </authorList>
    </citation>
    <scope>NUCLEOTIDE SEQUENCE [LARGE SCALE GENOMIC DNA]</scope>
    <source>
        <strain evidence="7">JA-Hopewell-2020-01-JO</strain>
        <tissue evidence="7">Whole body</tissue>
    </source>
</reference>
<sequence>MEGLEEIKKLLEEHNQSHILKYWNDLNETQQKEFLVHLHSIDFKEALFLWQKAHEDLLKSHTIGPNDFGPIHLQIQKDLPPNVLEEYRKIGYEEISNNSVGVVVLAGGQGTRLGMPYPKGMCPIGIPSGKTLFQLQAERIQRLIVLAEMHTGRKGVIQWYLMTSEATDMLIVKFLEQNNYFGLEKENVTLFKQANIPCFDLEGKILLEEKDAVATAPNGNGGLYQALKDQGILEDMDRKGVKYVHVHSVDNILTKVADPVFLGKCIRDHIDFGMKVVRKRDPTEPLGIVVKINNENRVIEYNEIPKKSLRSDMVCNTGNICNHFLNASFLRKICTDHLGDLKIHMAKKTVSQVGPEGDIVRPSSANCIKLEKFIFDVITFSQNLLIWQVERSEEFSPIKNSDVSQKDCFATAKRDLIALHTSWIEAMGGKCPAEGMEVSPLRSYDGEGLVDVGGREFTQFELLSSEEEEKENKKEKIILLS</sequence>
<dbReference type="CDD" id="cd04193">
    <property type="entry name" value="UDPGlcNAc_PPase"/>
    <property type="match status" value="1"/>
</dbReference>
<name>A0ABD1ESN3_HYPHA</name>
<evidence type="ECO:0000256" key="4">
    <source>
        <dbReference type="ARBA" id="ARBA00022679"/>
    </source>
</evidence>
<evidence type="ECO:0000313" key="8">
    <source>
        <dbReference type="Proteomes" id="UP001566132"/>
    </source>
</evidence>
<keyword evidence="4" id="KW-0808">Transferase</keyword>
<dbReference type="Gene3D" id="3.90.550.10">
    <property type="entry name" value="Spore Coat Polysaccharide Biosynthesis Protein SpsA, Chain A"/>
    <property type="match status" value="1"/>
</dbReference>
<dbReference type="InterPro" id="IPR039741">
    <property type="entry name" value="UDP-sugar_pyrophosphorylase"/>
</dbReference>
<comment type="catalytic activity">
    <reaction evidence="6">
        <text>N-acetyl-alpha-D-glucosamine 1-phosphate + UTP + H(+) = UDP-N-acetyl-alpha-D-glucosamine + diphosphate</text>
        <dbReference type="Rhea" id="RHEA:13509"/>
        <dbReference type="ChEBI" id="CHEBI:15378"/>
        <dbReference type="ChEBI" id="CHEBI:33019"/>
        <dbReference type="ChEBI" id="CHEBI:46398"/>
        <dbReference type="ChEBI" id="CHEBI:57705"/>
        <dbReference type="ChEBI" id="CHEBI:57776"/>
        <dbReference type="EC" id="2.7.7.23"/>
    </reaction>
</comment>
<comment type="pathway">
    <text evidence="1">Nucleotide-sugar biosynthesis; UDP-N-acetyl-alpha-D-glucosamine biosynthesis; UDP-N-acetyl-alpha-D-glucosamine from N-acetyl-alpha-D-glucosamine 1-phosphate: step 1/1.</text>
</comment>
<dbReference type="EC" id="2.7.7.23" evidence="3"/>
<evidence type="ECO:0000256" key="1">
    <source>
        <dbReference type="ARBA" id="ARBA00005208"/>
    </source>
</evidence>
<dbReference type="GO" id="GO:0003977">
    <property type="term" value="F:UDP-N-acetylglucosamine diphosphorylase activity"/>
    <property type="evidence" value="ECO:0007669"/>
    <property type="project" value="UniProtKB-EC"/>
</dbReference>
<evidence type="ECO:0000256" key="3">
    <source>
        <dbReference type="ARBA" id="ARBA00012457"/>
    </source>
</evidence>
<dbReference type="EMBL" id="JBDJPC010000005">
    <property type="protein sequence ID" value="KAL1501780.1"/>
    <property type="molecule type" value="Genomic_DNA"/>
</dbReference>
<dbReference type="AlphaFoldDB" id="A0ABD1ESN3"/>
<evidence type="ECO:0000256" key="5">
    <source>
        <dbReference type="ARBA" id="ARBA00022695"/>
    </source>
</evidence>
<dbReference type="Pfam" id="PF01704">
    <property type="entry name" value="UDPGP"/>
    <property type="match status" value="1"/>
</dbReference>
<dbReference type="Proteomes" id="UP001566132">
    <property type="component" value="Unassembled WGS sequence"/>
</dbReference>